<evidence type="ECO:0000313" key="3">
    <source>
        <dbReference type="Proteomes" id="UP001381693"/>
    </source>
</evidence>
<keyword evidence="3" id="KW-1185">Reference proteome</keyword>
<evidence type="ECO:0000256" key="1">
    <source>
        <dbReference type="SAM" id="MobiDB-lite"/>
    </source>
</evidence>
<dbReference type="EMBL" id="JAXCGZ010008124">
    <property type="protein sequence ID" value="KAK7077934.1"/>
    <property type="molecule type" value="Genomic_DNA"/>
</dbReference>
<gene>
    <name evidence="2" type="ORF">SK128_024972</name>
</gene>
<evidence type="ECO:0000313" key="2">
    <source>
        <dbReference type="EMBL" id="KAK7077934.1"/>
    </source>
</evidence>
<comment type="caution">
    <text evidence="2">The sequence shown here is derived from an EMBL/GenBank/DDBJ whole genome shotgun (WGS) entry which is preliminary data.</text>
</comment>
<feature type="region of interest" description="Disordered" evidence="1">
    <location>
        <begin position="1"/>
        <end position="26"/>
    </location>
</feature>
<protein>
    <submittedName>
        <fullName evidence="2">Uncharacterized protein</fullName>
    </submittedName>
</protein>
<reference evidence="2 3" key="1">
    <citation type="submission" date="2023-11" db="EMBL/GenBank/DDBJ databases">
        <title>Halocaridina rubra genome assembly.</title>
        <authorList>
            <person name="Smith C."/>
        </authorList>
    </citation>
    <scope>NUCLEOTIDE SEQUENCE [LARGE SCALE GENOMIC DNA]</scope>
    <source>
        <strain evidence="2">EP-1</strain>
        <tissue evidence="2">Whole</tissue>
    </source>
</reference>
<dbReference type="AlphaFoldDB" id="A0AAN9A8D5"/>
<name>A0AAN9A8D5_HALRR</name>
<feature type="compositionally biased region" description="Polar residues" evidence="1">
    <location>
        <begin position="1"/>
        <end position="15"/>
    </location>
</feature>
<sequence length="60" mass="6777">MKEEFNVTSQGQMTPEVTPEESIHRARQLGDRPCCGQNYDLYRSFPLGGRGTVRCSKSNL</sequence>
<dbReference type="Proteomes" id="UP001381693">
    <property type="component" value="Unassembled WGS sequence"/>
</dbReference>
<proteinExistence type="predicted"/>
<accession>A0AAN9A8D5</accession>
<organism evidence="2 3">
    <name type="scientific">Halocaridina rubra</name>
    <name type="common">Hawaiian red shrimp</name>
    <dbReference type="NCBI Taxonomy" id="373956"/>
    <lineage>
        <taxon>Eukaryota</taxon>
        <taxon>Metazoa</taxon>
        <taxon>Ecdysozoa</taxon>
        <taxon>Arthropoda</taxon>
        <taxon>Crustacea</taxon>
        <taxon>Multicrustacea</taxon>
        <taxon>Malacostraca</taxon>
        <taxon>Eumalacostraca</taxon>
        <taxon>Eucarida</taxon>
        <taxon>Decapoda</taxon>
        <taxon>Pleocyemata</taxon>
        <taxon>Caridea</taxon>
        <taxon>Atyoidea</taxon>
        <taxon>Atyidae</taxon>
        <taxon>Halocaridina</taxon>
    </lineage>
</organism>